<comment type="similarity">
    <text evidence="2">Belongs to the ABC transporter superfamily. ABCG family. Eye pigment precursor importer (TC 3.A.1.204) subfamily.</text>
</comment>
<dbReference type="PANTHER" id="PTHR48041">
    <property type="entry name" value="ABC TRANSPORTER G FAMILY MEMBER 28"/>
    <property type="match status" value="1"/>
</dbReference>
<organism evidence="9 10">
    <name type="scientific">Megaselia scalaris</name>
    <name type="common">Humpbacked fly</name>
    <name type="synonym">Phora scalaris</name>
    <dbReference type="NCBI Taxonomy" id="36166"/>
    <lineage>
        <taxon>Eukaryota</taxon>
        <taxon>Metazoa</taxon>
        <taxon>Ecdysozoa</taxon>
        <taxon>Arthropoda</taxon>
        <taxon>Hexapoda</taxon>
        <taxon>Insecta</taxon>
        <taxon>Pterygota</taxon>
        <taxon>Neoptera</taxon>
        <taxon>Endopterygota</taxon>
        <taxon>Diptera</taxon>
        <taxon>Brachycera</taxon>
        <taxon>Muscomorpha</taxon>
        <taxon>Platypezoidea</taxon>
        <taxon>Phoridae</taxon>
        <taxon>Megaseliini</taxon>
        <taxon>Megaselia</taxon>
    </lineage>
</organism>
<sequence>MKAKESMPLTESIKSCCQAAAGSSNSTSDADSTHSTSGSLTHYQNIYDSFDVSFPKRPEVNIEFEKIKYTVRKFNITEKKFVTKEILHGINGSFRSGELTAIMGPSGSGKSTLLNVMTGF</sequence>
<evidence type="ECO:0000259" key="8">
    <source>
        <dbReference type="Pfam" id="PF00005"/>
    </source>
</evidence>
<dbReference type="InterPro" id="IPR050352">
    <property type="entry name" value="ABCG_transporters"/>
</dbReference>
<dbReference type="GO" id="GO:0005524">
    <property type="term" value="F:ATP binding"/>
    <property type="evidence" value="ECO:0007669"/>
    <property type="project" value="InterPro"/>
</dbReference>
<dbReference type="AlphaFoldDB" id="T1GTI1"/>
<proteinExistence type="inferred from homology"/>
<dbReference type="InterPro" id="IPR027417">
    <property type="entry name" value="P-loop_NTPase"/>
</dbReference>
<keyword evidence="6" id="KW-0472">Membrane</keyword>
<feature type="domain" description="ABC transporter" evidence="8">
    <location>
        <begin position="87"/>
        <end position="119"/>
    </location>
</feature>
<reference evidence="9" key="2">
    <citation type="submission" date="2015-06" db="UniProtKB">
        <authorList>
            <consortium name="EnsemblMetazoa"/>
        </authorList>
    </citation>
    <scope>IDENTIFICATION</scope>
</reference>
<evidence type="ECO:0000256" key="6">
    <source>
        <dbReference type="ARBA" id="ARBA00023136"/>
    </source>
</evidence>
<dbReference type="GO" id="GO:0016887">
    <property type="term" value="F:ATP hydrolysis activity"/>
    <property type="evidence" value="ECO:0007669"/>
    <property type="project" value="InterPro"/>
</dbReference>
<feature type="compositionally biased region" description="Low complexity" evidence="7">
    <location>
        <begin position="21"/>
        <end position="39"/>
    </location>
</feature>
<evidence type="ECO:0000256" key="7">
    <source>
        <dbReference type="SAM" id="MobiDB-lite"/>
    </source>
</evidence>
<evidence type="ECO:0000256" key="1">
    <source>
        <dbReference type="ARBA" id="ARBA00004141"/>
    </source>
</evidence>
<evidence type="ECO:0000256" key="3">
    <source>
        <dbReference type="ARBA" id="ARBA00022448"/>
    </source>
</evidence>
<evidence type="ECO:0000256" key="4">
    <source>
        <dbReference type="ARBA" id="ARBA00022692"/>
    </source>
</evidence>
<evidence type="ECO:0000256" key="2">
    <source>
        <dbReference type="ARBA" id="ARBA00005814"/>
    </source>
</evidence>
<dbReference type="Proteomes" id="UP000015102">
    <property type="component" value="Unassembled WGS sequence"/>
</dbReference>
<keyword evidence="3" id="KW-0813">Transport</keyword>
<evidence type="ECO:0000256" key="5">
    <source>
        <dbReference type="ARBA" id="ARBA00022989"/>
    </source>
</evidence>
<evidence type="ECO:0000313" key="10">
    <source>
        <dbReference type="Proteomes" id="UP000015102"/>
    </source>
</evidence>
<dbReference type="HOGENOM" id="CLU_2055587_0_0_1"/>
<dbReference type="EnsemblMetazoa" id="MESCA007013-RA">
    <property type="protein sequence ID" value="MESCA007013-PA"/>
    <property type="gene ID" value="MESCA007013"/>
</dbReference>
<dbReference type="GO" id="GO:0005886">
    <property type="term" value="C:plasma membrane"/>
    <property type="evidence" value="ECO:0007669"/>
    <property type="project" value="TreeGrafter"/>
</dbReference>
<dbReference type="InterPro" id="IPR003439">
    <property type="entry name" value="ABC_transporter-like_ATP-bd"/>
</dbReference>
<accession>T1GTI1</accession>
<evidence type="ECO:0000313" key="9">
    <source>
        <dbReference type="EnsemblMetazoa" id="MESCA007013-PA"/>
    </source>
</evidence>
<keyword evidence="4" id="KW-0812">Transmembrane</keyword>
<dbReference type="SUPFAM" id="SSF52540">
    <property type="entry name" value="P-loop containing nucleoside triphosphate hydrolases"/>
    <property type="match status" value="1"/>
</dbReference>
<reference evidence="10" key="1">
    <citation type="submission" date="2013-02" db="EMBL/GenBank/DDBJ databases">
        <authorList>
            <person name="Hughes D."/>
        </authorList>
    </citation>
    <scope>NUCLEOTIDE SEQUENCE</scope>
    <source>
        <strain>Durham</strain>
        <strain evidence="10">NC isolate 2 -- Noor lab</strain>
    </source>
</reference>
<dbReference type="PANTHER" id="PTHR48041:SF61">
    <property type="entry name" value="SD03967P"/>
    <property type="match status" value="1"/>
</dbReference>
<dbReference type="Pfam" id="PF00005">
    <property type="entry name" value="ABC_tran"/>
    <property type="match status" value="1"/>
</dbReference>
<feature type="region of interest" description="Disordered" evidence="7">
    <location>
        <begin position="21"/>
        <end position="40"/>
    </location>
</feature>
<comment type="subcellular location">
    <subcellularLocation>
        <location evidence="1">Membrane</location>
        <topology evidence="1">Multi-pass membrane protein</topology>
    </subcellularLocation>
</comment>
<dbReference type="GO" id="GO:0042626">
    <property type="term" value="F:ATPase-coupled transmembrane transporter activity"/>
    <property type="evidence" value="ECO:0007669"/>
    <property type="project" value="TreeGrafter"/>
</dbReference>
<dbReference type="Gene3D" id="3.40.50.300">
    <property type="entry name" value="P-loop containing nucleotide triphosphate hydrolases"/>
    <property type="match status" value="1"/>
</dbReference>
<protein>
    <recommendedName>
        <fullName evidence="8">ABC transporter domain-containing protein</fullName>
    </recommendedName>
</protein>
<keyword evidence="10" id="KW-1185">Reference proteome</keyword>
<name>T1GTI1_MEGSC</name>
<dbReference type="EMBL" id="CAQQ02036678">
    <property type="status" value="NOT_ANNOTATED_CDS"/>
    <property type="molecule type" value="Genomic_DNA"/>
</dbReference>
<dbReference type="STRING" id="36166.T1GTI1"/>
<keyword evidence="5" id="KW-1133">Transmembrane helix</keyword>